<dbReference type="FunFam" id="3.30.1370.100:FF:000001">
    <property type="entry name" value="Mismatch repair endonuclease pms1, putative"/>
    <property type="match status" value="1"/>
</dbReference>
<keyword evidence="5" id="KW-0227">DNA damage</keyword>
<dbReference type="GO" id="GO:0008270">
    <property type="term" value="F:zinc ion binding"/>
    <property type="evidence" value="ECO:0007669"/>
    <property type="project" value="UniProtKB-KW"/>
</dbReference>
<dbReference type="GO" id="GO:0003684">
    <property type="term" value="F:damaged DNA binding"/>
    <property type="evidence" value="ECO:0007669"/>
    <property type="project" value="InterPro"/>
</dbReference>
<keyword evidence="10" id="KW-0539">Nucleus</keyword>
<dbReference type="SMART" id="SM01340">
    <property type="entry name" value="DNA_mis_repair"/>
    <property type="match status" value="1"/>
</dbReference>
<dbReference type="Gene3D" id="3.30.1370.100">
    <property type="entry name" value="MutL, C-terminal domain, regulatory subdomain"/>
    <property type="match status" value="1"/>
</dbReference>
<dbReference type="Pfam" id="PF01286">
    <property type="entry name" value="XPA_N"/>
    <property type="match status" value="1"/>
</dbReference>
<evidence type="ECO:0000256" key="5">
    <source>
        <dbReference type="ARBA" id="ARBA00022763"/>
    </source>
</evidence>
<protein>
    <recommendedName>
        <fullName evidence="16">MutL C-terminal dimerisation domain-containing protein</fullName>
    </recommendedName>
</protein>
<dbReference type="PANTHER" id="PTHR10073:SF52">
    <property type="entry name" value="MISMATCH REPAIR ENDONUCLEASE PMS2"/>
    <property type="match status" value="1"/>
</dbReference>
<dbReference type="InterPro" id="IPR014790">
    <property type="entry name" value="MutL_C"/>
</dbReference>
<keyword evidence="15" id="KW-1185">Reference proteome</keyword>
<dbReference type="GO" id="GO:0006289">
    <property type="term" value="P:nucleotide-excision repair"/>
    <property type="evidence" value="ECO:0007669"/>
    <property type="project" value="InterPro"/>
</dbReference>
<dbReference type="InterPro" id="IPR037129">
    <property type="entry name" value="XPA_sf"/>
</dbReference>
<dbReference type="InterPro" id="IPR038973">
    <property type="entry name" value="MutL/Mlh/Pms-like"/>
</dbReference>
<dbReference type="InterPro" id="IPR022652">
    <property type="entry name" value="Znf_XPA_CS"/>
</dbReference>
<dbReference type="InterPro" id="IPR036890">
    <property type="entry name" value="HATPase_C_sf"/>
</dbReference>
<evidence type="ECO:0000256" key="6">
    <source>
        <dbReference type="ARBA" id="ARBA00022771"/>
    </source>
</evidence>
<dbReference type="Gene3D" id="3.30.230.10">
    <property type="match status" value="1"/>
</dbReference>
<dbReference type="AlphaFoldDB" id="A0A498SK37"/>
<dbReference type="InterPro" id="IPR042121">
    <property type="entry name" value="MutL_C_regsub"/>
</dbReference>
<dbReference type="CDD" id="cd21076">
    <property type="entry name" value="DBD_XPA"/>
    <property type="match status" value="1"/>
</dbReference>
<dbReference type="InterPro" id="IPR042120">
    <property type="entry name" value="MutL_C_dimsub"/>
</dbReference>
<dbReference type="GO" id="GO:0005524">
    <property type="term" value="F:ATP binding"/>
    <property type="evidence" value="ECO:0007669"/>
    <property type="project" value="InterPro"/>
</dbReference>
<organism evidence="14 15">
    <name type="scientific">Acanthocheilonema viteae</name>
    <name type="common">Filarial nematode worm</name>
    <name type="synonym">Dipetalonema viteae</name>
    <dbReference type="NCBI Taxonomy" id="6277"/>
    <lineage>
        <taxon>Eukaryota</taxon>
        <taxon>Metazoa</taxon>
        <taxon>Ecdysozoa</taxon>
        <taxon>Nematoda</taxon>
        <taxon>Chromadorea</taxon>
        <taxon>Rhabditida</taxon>
        <taxon>Spirurina</taxon>
        <taxon>Spiruromorpha</taxon>
        <taxon>Filarioidea</taxon>
        <taxon>Onchocercidae</taxon>
        <taxon>Acanthocheilonema</taxon>
    </lineage>
</organism>
<dbReference type="InterPro" id="IPR009061">
    <property type="entry name" value="DNA-bd_dom_put_sf"/>
</dbReference>
<evidence type="ECO:0000313" key="15">
    <source>
        <dbReference type="Proteomes" id="UP000276991"/>
    </source>
</evidence>
<feature type="region of interest" description="Disordered" evidence="11">
    <location>
        <begin position="558"/>
        <end position="614"/>
    </location>
</feature>
<dbReference type="SUPFAM" id="SSF46955">
    <property type="entry name" value="Putative DNA-binding domain"/>
    <property type="match status" value="1"/>
</dbReference>
<dbReference type="Pfam" id="PF05181">
    <property type="entry name" value="XPA_C"/>
    <property type="match status" value="1"/>
</dbReference>
<dbReference type="Proteomes" id="UP000276991">
    <property type="component" value="Unassembled WGS sequence"/>
</dbReference>
<gene>
    <name evidence="14" type="ORF">NAV_LOCUS6996</name>
</gene>
<evidence type="ECO:0000256" key="3">
    <source>
        <dbReference type="ARBA" id="ARBA00006082"/>
    </source>
</evidence>
<evidence type="ECO:0000313" key="14">
    <source>
        <dbReference type="EMBL" id="VBB32205.1"/>
    </source>
</evidence>
<dbReference type="PROSITE" id="PS00058">
    <property type="entry name" value="DNA_MISMATCH_REPAIR_1"/>
    <property type="match status" value="1"/>
</dbReference>
<name>A0A498SK37_ACAVI</name>
<evidence type="ECO:0000259" key="12">
    <source>
        <dbReference type="SMART" id="SM00853"/>
    </source>
</evidence>
<dbReference type="InterPro" id="IPR037198">
    <property type="entry name" value="MutL_C_sf"/>
</dbReference>
<comment type="similarity">
    <text evidence="2">Belongs to the XPA family.</text>
</comment>
<dbReference type="EMBL" id="UPTC01001594">
    <property type="protein sequence ID" value="VBB32205.1"/>
    <property type="molecule type" value="Genomic_DNA"/>
</dbReference>
<dbReference type="Gene3D" id="3.30.1540.20">
    <property type="entry name" value="MutL, C-terminal domain, dimerisation subdomain"/>
    <property type="match status" value="1"/>
</dbReference>
<evidence type="ECO:0000256" key="10">
    <source>
        <dbReference type="ARBA" id="ARBA00023242"/>
    </source>
</evidence>
<keyword evidence="9" id="KW-0234">DNA repair</keyword>
<evidence type="ECO:0000256" key="8">
    <source>
        <dbReference type="ARBA" id="ARBA00023125"/>
    </source>
</evidence>
<comment type="subcellular location">
    <subcellularLocation>
        <location evidence="1">Nucleus</location>
    </subcellularLocation>
</comment>
<dbReference type="Pfam" id="PF01119">
    <property type="entry name" value="DNA_mis_repair"/>
    <property type="match status" value="1"/>
</dbReference>
<evidence type="ECO:0008006" key="16">
    <source>
        <dbReference type="Google" id="ProtNLM"/>
    </source>
</evidence>
<dbReference type="STRING" id="6277.A0A498SK37"/>
<dbReference type="SUPFAM" id="SSF55874">
    <property type="entry name" value="ATPase domain of HSP90 chaperone/DNA topoisomerase II/histidine kinase"/>
    <property type="match status" value="1"/>
</dbReference>
<dbReference type="InterPro" id="IPR022656">
    <property type="entry name" value="XPA_C"/>
</dbReference>
<evidence type="ECO:0000256" key="9">
    <source>
        <dbReference type="ARBA" id="ARBA00023204"/>
    </source>
</evidence>
<sequence length="969" mass="110102">MKRQRLDGHVNDGDGYIPYVEKLYRKTQENYEEAGGFMDDDDEYASVREHIAKARQKRADEAATNSSSMIPPDNCMDCKNPLCNSYLWEKFNYPVCNTCRSDKGDHKLISRTEAKNQYLLKDCDLDLRKPILRFISKKNPHNPRYGDMKLYLKAQLEQRCLEVYGSKEEFKKAREARITQKETRLEKRFEKKIKEMRQQVHGSKIFKFDYGKAHDHVYGDEAYDSVKDEYWKICKICDYKLTYEKISGLMENADQQVLRTRIHSIPADVCRKICTGQVIITLGGACKELIDNSLDAGAKTIEVRLKKMGFEKVEVIDDGSGIHSIDFDALCKPHSTSKLTNFSDFNQLTTFGFRGEALSSLCAVSKHHQALVTPGGNASVKDIIVNLFGTRFEKDTILGIVEQKPDEAVCALYGISEDAKFDDIRITGYVSSCVHGQGRSAADRQFIYFNKKPVDYAKLCRIANGVYQQYNRGQYCMLILFVDVLPESIDMNVSPDKRSVFFEREKELFSLLHASLLATFAPHLGHVNTSSRLTDTNHLSYLGSTNDSFIHLAQSNDNNDSSDISTPDSCSFLGSKDSSPPITIARDKSRGPKTVEKSRKRPAANNCSDKSASVQKRPAANLFEKFAFKVIPHNSEFIADSCTTSEETLRSSCSVIDQRENANFSSSLRTVVEGASKDENIMIIPQEDTNFPNLSEEEDDDEVLVTAVKNDKVGTFIFETDFSFGIARRTQQTISFSMSDLKNHMNKVKASKIVLNVRDGAERVMESRTEFRIDSAETAESELTAYISKKDFESMEILGQFNKGFIIVRLNNDLFIVDQHASDEKYNFERFQKKARIQTQRLISPRVLDLGVVKEAILRDNVDIFNYNGFEFRFDDEELVGKRALLTAVPVLQSWQFSISDIDEMLSVLCDFPGMMYRPAKLRKLFASRACRKSVMIGSALTMTQMEKIVRHLGTLDHPWVNLLVFAIL</sequence>
<evidence type="ECO:0000256" key="1">
    <source>
        <dbReference type="ARBA" id="ARBA00004123"/>
    </source>
</evidence>
<evidence type="ECO:0000256" key="4">
    <source>
        <dbReference type="ARBA" id="ARBA00022723"/>
    </source>
</evidence>
<feature type="domain" description="MutL C-terminal dimerisation" evidence="12">
    <location>
        <begin position="797"/>
        <end position="941"/>
    </location>
</feature>
<dbReference type="InterPro" id="IPR020568">
    <property type="entry name" value="Ribosomal_Su5_D2-typ_SF"/>
</dbReference>
<keyword evidence="4" id="KW-0479">Metal-binding</keyword>
<dbReference type="SMART" id="SM00853">
    <property type="entry name" value="MutL_C"/>
    <property type="match status" value="1"/>
</dbReference>
<dbReference type="InterPro" id="IPR000465">
    <property type="entry name" value="XPA/RAD14"/>
</dbReference>
<evidence type="ECO:0000256" key="7">
    <source>
        <dbReference type="ARBA" id="ARBA00022833"/>
    </source>
</evidence>
<evidence type="ECO:0000259" key="13">
    <source>
        <dbReference type="SMART" id="SM01340"/>
    </source>
</evidence>
<dbReference type="GO" id="GO:0030983">
    <property type="term" value="F:mismatched DNA binding"/>
    <property type="evidence" value="ECO:0007669"/>
    <property type="project" value="InterPro"/>
</dbReference>
<feature type="compositionally biased region" description="Basic and acidic residues" evidence="11">
    <location>
        <begin position="585"/>
        <end position="597"/>
    </location>
</feature>
<keyword evidence="6" id="KW-0863">Zinc-finger</keyword>
<dbReference type="Pfam" id="PF08676">
    <property type="entry name" value="MutL_C"/>
    <property type="match status" value="1"/>
</dbReference>
<accession>A0A498SK37</accession>
<dbReference type="SUPFAM" id="SSF54211">
    <property type="entry name" value="Ribosomal protein S5 domain 2-like"/>
    <property type="match status" value="1"/>
</dbReference>
<dbReference type="InterPro" id="IPR014721">
    <property type="entry name" value="Ribsml_uS5_D2-typ_fold_subgr"/>
</dbReference>
<dbReference type="Gene3D" id="3.30.565.10">
    <property type="entry name" value="Histidine kinase-like ATPase, C-terminal domain"/>
    <property type="match status" value="1"/>
</dbReference>
<comment type="similarity">
    <text evidence="3">Belongs to the DNA mismatch repair MutL/HexB family.</text>
</comment>
<feature type="compositionally biased region" description="Polar residues" evidence="11">
    <location>
        <begin position="605"/>
        <end position="614"/>
    </location>
</feature>
<dbReference type="NCBIfam" id="TIGR00598">
    <property type="entry name" value="rad14"/>
    <property type="match status" value="1"/>
</dbReference>
<feature type="domain" description="DNA mismatch repair protein S5" evidence="13">
    <location>
        <begin position="384"/>
        <end position="521"/>
    </location>
</feature>
<evidence type="ECO:0000256" key="11">
    <source>
        <dbReference type="SAM" id="MobiDB-lite"/>
    </source>
</evidence>
<dbReference type="GO" id="GO:0006298">
    <property type="term" value="P:mismatch repair"/>
    <property type="evidence" value="ECO:0007669"/>
    <property type="project" value="InterPro"/>
</dbReference>
<reference evidence="14 15" key="1">
    <citation type="submission" date="2018-08" db="EMBL/GenBank/DDBJ databases">
        <authorList>
            <person name="Laetsch R D."/>
            <person name="Stevens L."/>
            <person name="Kumar S."/>
            <person name="Blaxter L. M."/>
        </authorList>
    </citation>
    <scope>NUCLEOTIDE SEQUENCE [LARGE SCALE GENOMIC DNA]</scope>
</reference>
<dbReference type="GO" id="GO:0016887">
    <property type="term" value="F:ATP hydrolysis activity"/>
    <property type="evidence" value="ECO:0007669"/>
    <property type="project" value="InterPro"/>
</dbReference>
<dbReference type="SUPFAM" id="SSF57716">
    <property type="entry name" value="Glucocorticoid receptor-like (DNA-binding domain)"/>
    <property type="match status" value="1"/>
</dbReference>
<dbReference type="Gene3D" id="3.90.530.10">
    <property type="entry name" value="XPA C-terminal domain"/>
    <property type="match status" value="1"/>
</dbReference>
<keyword evidence="7" id="KW-0862">Zinc</keyword>
<proteinExistence type="inferred from homology"/>
<dbReference type="SUPFAM" id="SSF118116">
    <property type="entry name" value="DNA mismatch repair protein MutL"/>
    <property type="match status" value="1"/>
</dbReference>
<dbReference type="OrthoDB" id="10254304at2759"/>
<dbReference type="CDD" id="cd03484">
    <property type="entry name" value="MutL_Trans_hPMS_2_like"/>
    <property type="match status" value="1"/>
</dbReference>
<dbReference type="InterPro" id="IPR013507">
    <property type="entry name" value="DNA_mismatch_S5_2-like"/>
</dbReference>
<dbReference type="GO" id="GO:0032389">
    <property type="term" value="C:MutLalpha complex"/>
    <property type="evidence" value="ECO:0007669"/>
    <property type="project" value="TreeGrafter"/>
</dbReference>
<evidence type="ECO:0000256" key="2">
    <source>
        <dbReference type="ARBA" id="ARBA00005548"/>
    </source>
</evidence>
<dbReference type="InterPro" id="IPR014762">
    <property type="entry name" value="DNA_mismatch_repair_CS"/>
</dbReference>
<dbReference type="PANTHER" id="PTHR10073">
    <property type="entry name" value="DNA MISMATCH REPAIR PROTEIN MLH, PMS, MUTL"/>
    <property type="match status" value="1"/>
</dbReference>
<dbReference type="GO" id="GO:0140664">
    <property type="term" value="F:ATP-dependent DNA damage sensor activity"/>
    <property type="evidence" value="ECO:0007669"/>
    <property type="project" value="InterPro"/>
</dbReference>
<dbReference type="Pfam" id="PF13589">
    <property type="entry name" value="HATPase_c_3"/>
    <property type="match status" value="1"/>
</dbReference>
<keyword evidence="8" id="KW-0238">DNA-binding</keyword>